<organism evidence="1 2">
    <name type="scientific">Ensifer adhaerens</name>
    <name type="common">Sinorhizobium morelense</name>
    <dbReference type="NCBI Taxonomy" id="106592"/>
    <lineage>
        <taxon>Bacteria</taxon>
        <taxon>Pseudomonadati</taxon>
        <taxon>Pseudomonadota</taxon>
        <taxon>Alphaproteobacteria</taxon>
        <taxon>Hyphomicrobiales</taxon>
        <taxon>Rhizobiaceae</taxon>
        <taxon>Sinorhizobium/Ensifer group</taxon>
        <taxon>Ensifer</taxon>
    </lineage>
</organism>
<protein>
    <submittedName>
        <fullName evidence="1">MarR family transcriptional regulator</fullName>
    </submittedName>
</protein>
<evidence type="ECO:0000313" key="2">
    <source>
        <dbReference type="Proteomes" id="UP001055460"/>
    </source>
</evidence>
<dbReference type="EMBL" id="CP098807">
    <property type="protein sequence ID" value="USJ25295.1"/>
    <property type="molecule type" value="Genomic_DNA"/>
</dbReference>
<dbReference type="RefSeq" id="WP_250806428.1">
    <property type="nucleotide sequence ID" value="NZ_CP098807.1"/>
</dbReference>
<reference evidence="1" key="1">
    <citation type="submission" date="2022-06" db="EMBL/GenBank/DDBJ databases">
        <title>Physiological and biochemical characterization and genomic elucidation of a strain of the genus Ensifer adhaerens M8 that combines arsenic oxidation and chromium reduction.</title>
        <authorList>
            <person name="Li X."/>
            <person name="Yu c."/>
        </authorList>
    </citation>
    <scope>NUCLEOTIDE SEQUENCE</scope>
    <source>
        <strain evidence="1">M8</strain>
    </source>
</reference>
<dbReference type="AlphaFoldDB" id="A0A9Q8YBV9"/>
<gene>
    <name evidence="1" type="ORF">NE863_07205</name>
</gene>
<dbReference type="Proteomes" id="UP001055460">
    <property type="component" value="Chromosome"/>
</dbReference>
<accession>A0A9Q8YBV9</accession>
<sequence length="112" mass="12527">MTGAFDVHRQSKLFSAYALQEVFGKPIEAETPQSRLKQVGMLTVLYMMHQNHQKLTLSNIIEITGLTRNGAAESINPLIQRGILTETIVKNSMGRGTARQFEFSASVFDRLT</sequence>
<evidence type="ECO:0000313" key="1">
    <source>
        <dbReference type="EMBL" id="USJ25295.1"/>
    </source>
</evidence>
<proteinExistence type="predicted"/>
<name>A0A9Q8YBV9_ENSAD</name>